<feature type="coiled-coil region" evidence="1">
    <location>
        <begin position="57"/>
        <end position="136"/>
    </location>
</feature>
<reference evidence="2 3" key="1">
    <citation type="journal article" date="2008" name="PLoS ONE">
        <title>Genome sequence of Brucella abortus vaccine strain S19 compared to virulent strains yields candidate virulence genes.</title>
        <authorList>
            <person name="Crasta O.R."/>
            <person name="Folkerts O."/>
            <person name="Fei Z."/>
            <person name="Mane S.P."/>
            <person name="Evans C."/>
            <person name="Martino-Catt S."/>
            <person name="Bricker B."/>
            <person name="Yu G."/>
            <person name="Du L."/>
            <person name="Sobral B.W."/>
        </authorList>
    </citation>
    <scope>NUCLEOTIDE SEQUENCE [LARGE SCALE GENOMIC DNA]</scope>
    <source>
        <strain evidence="2 3">S19</strain>
    </source>
</reference>
<keyword evidence="1" id="KW-0175">Coiled coil</keyword>
<dbReference type="AlphaFoldDB" id="A0A0F6AS93"/>
<dbReference type="InterPro" id="IPR025310">
    <property type="entry name" value="DUF4164"/>
</dbReference>
<dbReference type="HOGENOM" id="CLU_1841323_0_0_5"/>
<name>A0A0F6AS93_BRUA1</name>
<dbReference type="Pfam" id="PF13747">
    <property type="entry name" value="DUF4164"/>
    <property type="match status" value="1"/>
</dbReference>
<evidence type="ECO:0008006" key="4">
    <source>
        <dbReference type="Google" id="ProtNLM"/>
    </source>
</evidence>
<evidence type="ECO:0000313" key="3">
    <source>
        <dbReference type="Proteomes" id="UP000002565"/>
    </source>
</evidence>
<organism evidence="2 3">
    <name type="scientific">Brucella abortus (strain S19)</name>
    <dbReference type="NCBI Taxonomy" id="430066"/>
    <lineage>
        <taxon>Bacteria</taxon>
        <taxon>Pseudomonadati</taxon>
        <taxon>Pseudomonadota</taxon>
        <taxon>Alphaproteobacteria</taxon>
        <taxon>Hyphomicrobiales</taxon>
        <taxon>Brucellaceae</taxon>
        <taxon>Brucella/Ochrobactrum group</taxon>
        <taxon>Brucella</taxon>
    </lineage>
</organism>
<dbReference type="EMBL" id="CP000887">
    <property type="protein sequence ID" value="ACD73108.1"/>
    <property type="molecule type" value="Genomic_DNA"/>
</dbReference>
<proteinExistence type="predicted"/>
<protein>
    <recommendedName>
        <fullName evidence="4">DUF4164 family protein</fullName>
    </recommendedName>
</protein>
<gene>
    <name evidence="2" type="ordered locus">BAbS19_I16240</name>
</gene>
<evidence type="ECO:0000313" key="2">
    <source>
        <dbReference type="EMBL" id="ACD73108.1"/>
    </source>
</evidence>
<evidence type="ECO:0000256" key="1">
    <source>
        <dbReference type="SAM" id="Coils"/>
    </source>
</evidence>
<sequence length="143" mass="16367">MNVLINPSFVAYRAGDYYYPCKDARPAGAIRCPELACELDQELAQELALERIWMAPDTILRQALERLEKALNTLEEAVDLRLDKEGDFAEAEEEVQRMNADRSRLAQELDQSEARAERLEAANREVSRRLVTAMETIRAVLDR</sequence>
<accession>A0A0F6AS93</accession>
<dbReference type="Proteomes" id="UP000002565">
    <property type="component" value="Chromosome 1"/>
</dbReference>
<dbReference type="KEGG" id="bmc:BAbS19_I16240"/>